<reference evidence="3" key="2">
    <citation type="submission" date="2016-04" db="EMBL/GenBank/DDBJ databases">
        <title>Complete Genome and Plasmid Sequences for Rhodococcus fascians D188 and Draft Sequences for Rhodococcus spp. Isolates PBTS 1 and PBTS 2.</title>
        <authorList>
            <person name="Stamer R."/>
            <person name="Vereecke D."/>
            <person name="Zhang Y."/>
            <person name="Schilkey F."/>
            <person name="Devitt N."/>
            <person name="Randall J."/>
        </authorList>
    </citation>
    <scope>NUCLEOTIDE SEQUENCE [LARGE SCALE GENOMIC DNA]</scope>
    <source>
        <strain evidence="3">PBTS2</strain>
    </source>
</reference>
<evidence type="ECO:0000313" key="2">
    <source>
        <dbReference type="EMBL" id="AMY24078.1"/>
    </source>
</evidence>
<accession>A0A143QMQ1</accession>
<dbReference type="Pfam" id="PF16976">
    <property type="entry name" value="RcpC"/>
    <property type="match status" value="1"/>
</dbReference>
<dbReference type="Proteomes" id="UP000076038">
    <property type="component" value="Chromosome"/>
</dbReference>
<organism evidence="2 3">
    <name type="scientific">Rhodococcoides fascians</name>
    <name type="common">Rhodococcus fascians</name>
    <dbReference type="NCBI Taxonomy" id="1828"/>
    <lineage>
        <taxon>Bacteria</taxon>
        <taxon>Bacillati</taxon>
        <taxon>Actinomycetota</taxon>
        <taxon>Actinomycetes</taxon>
        <taxon>Mycobacteriales</taxon>
        <taxon>Nocardiaceae</taxon>
        <taxon>Rhodococcoides</taxon>
    </lineage>
</organism>
<dbReference type="OrthoDB" id="4808509at2"/>
<proteinExistence type="predicted"/>
<dbReference type="RefSeq" id="WP_048319447.1">
    <property type="nucleotide sequence ID" value="NZ_CP015220.1"/>
</dbReference>
<dbReference type="Pfam" id="PF08666">
    <property type="entry name" value="SAF"/>
    <property type="match status" value="1"/>
</dbReference>
<dbReference type="InterPro" id="IPR013974">
    <property type="entry name" value="SAF"/>
</dbReference>
<name>A0A143QMQ1_RHOFA</name>
<dbReference type="KEGG" id="rhs:A3Q41_02784"/>
<dbReference type="AlphaFoldDB" id="A0A143QMQ1"/>
<feature type="domain" description="SAF" evidence="1">
    <location>
        <begin position="54"/>
        <end position="116"/>
    </location>
</feature>
<protein>
    <recommendedName>
        <fullName evidence="1">SAF domain-containing protein</fullName>
    </recommendedName>
</protein>
<dbReference type="InterPro" id="IPR031571">
    <property type="entry name" value="RcpC_dom"/>
</dbReference>
<gene>
    <name evidence="2" type="ORF">A3Q41_02784</name>
</gene>
<dbReference type="PATRIC" id="fig|1653479.3.peg.2815"/>
<dbReference type="EMBL" id="CP015220">
    <property type="protein sequence ID" value="AMY24078.1"/>
    <property type="molecule type" value="Genomic_DNA"/>
</dbReference>
<evidence type="ECO:0000259" key="1">
    <source>
        <dbReference type="SMART" id="SM00858"/>
    </source>
</evidence>
<evidence type="ECO:0000313" key="3">
    <source>
        <dbReference type="Proteomes" id="UP000076038"/>
    </source>
</evidence>
<dbReference type="CDD" id="cd11614">
    <property type="entry name" value="SAF_CpaB_FlgA_like"/>
    <property type="match status" value="1"/>
</dbReference>
<reference evidence="2 3" key="1">
    <citation type="journal article" date="2016" name="Genome Announc.">
        <title>Complete Genome and Plasmid Sequences for Rhodococcus fascians D188 and Draft Sequences for Rhodococcus Isolates PBTS 1 and PBTS 2.</title>
        <authorList>
            <person name="Stamler R.A."/>
            <person name="Vereecke D."/>
            <person name="Zhang Y."/>
            <person name="Schilkey F."/>
            <person name="Devitt N."/>
            <person name="Randall J.J."/>
        </authorList>
    </citation>
    <scope>NUCLEOTIDE SEQUENCE [LARGE SCALE GENOMIC DNA]</scope>
    <source>
        <strain evidence="2 3">PBTS2</strain>
    </source>
</reference>
<dbReference type="Gene3D" id="3.90.1210.10">
    <property type="entry name" value="Antifreeze-like/N-acetylneuraminic acid synthase C-terminal domain"/>
    <property type="match status" value="1"/>
</dbReference>
<dbReference type="SMART" id="SM00858">
    <property type="entry name" value="SAF"/>
    <property type="match status" value="1"/>
</dbReference>
<sequence>MAARKNRLDSTLLDRFAQRPAWVGSVKVRRIAAGILVAVAVLLFVDDAAGDDRVRVVTAGRDLTPGTILTSADVAVAEWDSATVPDGAVLDSADVDGRTLTGPVRAGELLTDVRLLGSRTASAALGAEARVVPVHLADAGVTDLLREGDRVDVLTVETQENPDAPPAARILASGAMVVLVSAEAGGGRQRDRVVLLALPTEDATTVAAASLVSALTVTLH</sequence>
<keyword evidence="3" id="KW-1185">Reference proteome</keyword>